<dbReference type="SUPFAM" id="SSF54001">
    <property type="entry name" value="Cysteine proteinases"/>
    <property type="match status" value="1"/>
</dbReference>
<organism evidence="18 19">
    <name type="scientific">Phanerochaete sordida</name>
    <dbReference type="NCBI Taxonomy" id="48140"/>
    <lineage>
        <taxon>Eukaryota</taxon>
        <taxon>Fungi</taxon>
        <taxon>Dikarya</taxon>
        <taxon>Basidiomycota</taxon>
        <taxon>Agaricomycotina</taxon>
        <taxon>Agaricomycetes</taxon>
        <taxon>Polyporales</taxon>
        <taxon>Phanerochaetaceae</taxon>
        <taxon>Phanerochaete</taxon>
    </lineage>
</organism>
<keyword evidence="6" id="KW-0479">Metal-binding</keyword>
<dbReference type="Gene3D" id="3.90.70.10">
    <property type="entry name" value="Cysteine proteinases"/>
    <property type="match status" value="1"/>
</dbReference>
<dbReference type="InterPro" id="IPR018200">
    <property type="entry name" value="USP_CS"/>
</dbReference>
<dbReference type="PROSITE" id="PS00973">
    <property type="entry name" value="USP_2"/>
    <property type="match status" value="1"/>
</dbReference>
<keyword evidence="13" id="KW-0539">Nucleus</keyword>
<evidence type="ECO:0000256" key="6">
    <source>
        <dbReference type="ARBA" id="ARBA00022723"/>
    </source>
</evidence>
<dbReference type="GO" id="GO:0006508">
    <property type="term" value="P:proteolysis"/>
    <property type="evidence" value="ECO:0007669"/>
    <property type="project" value="UniProtKB-KW"/>
</dbReference>
<dbReference type="SMART" id="SM00213">
    <property type="entry name" value="UBQ"/>
    <property type="match status" value="1"/>
</dbReference>
<dbReference type="InterPro" id="IPR038765">
    <property type="entry name" value="Papain-like_cys_pep_sf"/>
</dbReference>
<dbReference type="Gene3D" id="3.10.20.90">
    <property type="entry name" value="Phosphatidylinositol 3-kinase Catalytic Subunit, Chain A, domain 1"/>
    <property type="match status" value="1"/>
</dbReference>
<dbReference type="InterPro" id="IPR050164">
    <property type="entry name" value="Peptidase_C19"/>
</dbReference>
<feature type="domain" description="Ubiquitin-like" evidence="15">
    <location>
        <begin position="999"/>
        <end position="1066"/>
    </location>
</feature>
<evidence type="ECO:0000259" key="15">
    <source>
        <dbReference type="PROSITE" id="PS50053"/>
    </source>
</evidence>
<dbReference type="PROSITE" id="PS51283">
    <property type="entry name" value="DUSP"/>
    <property type="match status" value="1"/>
</dbReference>
<comment type="caution">
    <text evidence="18">The sequence shown here is derived from an EMBL/GenBank/DDBJ whole genome shotgun (WGS) entry which is preliminary data.</text>
</comment>
<dbReference type="GO" id="GO:0016579">
    <property type="term" value="P:protein deubiquitination"/>
    <property type="evidence" value="ECO:0007669"/>
    <property type="project" value="InterPro"/>
</dbReference>
<evidence type="ECO:0000256" key="8">
    <source>
        <dbReference type="ARBA" id="ARBA00022771"/>
    </source>
</evidence>
<evidence type="ECO:0000256" key="12">
    <source>
        <dbReference type="ARBA" id="ARBA00022833"/>
    </source>
</evidence>
<dbReference type="SUPFAM" id="SSF143791">
    <property type="entry name" value="DUSP-like"/>
    <property type="match status" value="1"/>
</dbReference>
<evidence type="ECO:0000256" key="3">
    <source>
        <dbReference type="ARBA" id="ARBA00009085"/>
    </source>
</evidence>
<keyword evidence="19" id="KW-1185">Reference proteome</keyword>
<proteinExistence type="inferred from homology"/>
<evidence type="ECO:0000256" key="10">
    <source>
        <dbReference type="ARBA" id="ARBA00022801"/>
    </source>
</evidence>
<dbReference type="GO" id="GO:0008270">
    <property type="term" value="F:zinc ion binding"/>
    <property type="evidence" value="ECO:0007669"/>
    <property type="project" value="UniProtKB-KW"/>
</dbReference>
<feature type="region of interest" description="Disordered" evidence="14">
    <location>
        <begin position="1"/>
        <end position="20"/>
    </location>
</feature>
<evidence type="ECO:0000256" key="14">
    <source>
        <dbReference type="SAM" id="MobiDB-lite"/>
    </source>
</evidence>
<comment type="subcellular location">
    <subcellularLocation>
        <location evidence="2">Nucleus</location>
    </subcellularLocation>
</comment>
<dbReference type="PANTHER" id="PTHR24006:SF722">
    <property type="entry name" value="UBIQUITIN CARBOXYL-TERMINAL HYDROLASE 48"/>
    <property type="match status" value="1"/>
</dbReference>
<dbReference type="InterPro" id="IPR006615">
    <property type="entry name" value="Pept_C19_DUSP"/>
</dbReference>
<dbReference type="InterPro" id="IPR033841">
    <property type="entry name" value="Pep_USP48"/>
</dbReference>
<feature type="domain" description="USP" evidence="16">
    <location>
        <begin position="161"/>
        <end position="526"/>
    </location>
</feature>
<dbReference type="AlphaFoldDB" id="A0A9P3G7G3"/>
<evidence type="ECO:0000256" key="2">
    <source>
        <dbReference type="ARBA" id="ARBA00004123"/>
    </source>
</evidence>
<evidence type="ECO:0000256" key="11">
    <source>
        <dbReference type="ARBA" id="ARBA00022807"/>
    </source>
</evidence>
<gene>
    <name evidence="18" type="ORF">PsYK624_068520</name>
</gene>
<evidence type="ECO:0000259" key="17">
    <source>
        <dbReference type="PROSITE" id="PS51283"/>
    </source>
</evidence>
<dbReference type="InterPro" id="IPR028889">
    <property type="entry name" value="USP"/>
</dbReference>
<dbReference type="EC" id="3.4.19.12" evidence="4"/>
<dbReference type="PANTHER" id="PTHR24006">
    <property type="entry name" value="UBIQUITIN CARBOXYL-TERMINAL HYDROLASE"/>
    <property type="match status" value="1"/>
</dbReference>
<keyword evidence="11" id="KW-0788">Thiol protease</keyword>
<dbReference type="InterPro" id="IPR001394">
    <property type="entry name" value="Peptidase_C19_UCH"/>
</dbReference>
<accession>A0A9P3G7G3</accession>
<dbReference type="SUPFAM" id="SSF54236">
    <property type="entry name" value="Ubiquitin-like"/>
    <property type="match status" value="1"/>
</dbReference>
<keyword evidence="5" id="KW-0645">Protease</keyword>
<comment type="catalytic activity">
    <reaction evidence="1">
        <text>Thiol-dependent hydrolysis of ester, thioester, amide, peptide and isopeptide bonds formed by the C-terminal Gly of ubiquitin (a 76-residue protein attached to proteins as an intracellular targeting signal).</text>
        <dbReference type="EC" id="3.4.19.12"/>
    </reaction>
</comment>
<dbReference type="Gene3D" id="4.10.1060.10">
    <property type="entry name" value="Zinc finger, RanBP2-type"/>
    <property type="match status" value="1"/>
</dbReference>
<dbReference type="SMART" id="SM00547">
    <property type="entry name" value="ZnF_RBZ"/>
    <property type="match status" value="1"/>
</dbReference>
<comment type="similarity">
    <text evidence="3">Belongs to the peptidase C19 family.</text>
</comment>
<dbReference type="PROSITE" id="PS50235">
    <property type="entry name" value="USP_3"/>
    <property type="match status" value="1"/>
</dbReference>
<keyword evidence="12" id="KW-0862">Zinc</keyword>
<feature type="region of interest" description="Disordered" evidence="14">
    <location>
        <begin position="451"/>
        <end position="481"/>
    </location>
</feature>
<evidence type="ECO:0000256" key="4">
    <source>
        <dbReference type="ARBA" id="ARBA00012759"/>
    </source>
</evidence>
<evidence type="ECO:0000313" key="18">
    <source>
        <dbReference type="EMBL" id="GJE90708.1"/>
    </source>
</evidence>
<evidence type="ECO:0000313" key="19">
    <source>
        <dbReference type="Proteomes" id="UP000703269"/>
    </source>
</evidence>
<feature type="region of interest" description="Disordered" evidence="14">
    <location>
        <begin position="1069"/>
        <end position="1118"/>
    </location>
</feature>
<dbReference type="InterPro" id="IPR000626">
    <property type="entry name" value="Ubiquitin-like_dom"/>
</dbReference>
<keyword evidence="9" id="KW-0833">Ubl conjugation pathway</keyword>
<dbReference type="GO" id="GO:0005634">
    <property type="term" value="C:nucleus"/>
    <property type="evidence" value="ECO:0007669"/>
    <property type="project" value="UniProtKB-SubCell"/>
</dbReference>
<dbReference type="OrthoDB" id="289038at2759"/>
<dbReference type="GO" id="GO:0004197">
    <property type="term" value="F:cysteine-type endopeptidase activity"/>
    <property type="evidence" value="ECO:0007669"/>
    <property type="project" value="InterPro"/>
</dbReference>
<dbReference type="InterPro" id="IPR029071">
    <property type="entry name" value="Ubiquitin-like_domsf"/>
</dbReference>
<evidence type="ECO:0000256" key="13">
    <source>
        <dbReference type="ARBA" id="ARBA00023242"/>
    </source>
</evidence>
<dbReference type="InterPro" id="IPR044743">
    <property type="entry name" value="Ubl_USP48"/>
</dbReference>
<dbReference type="PROSITE" id="PS00972">
    <property type="entry name" value="USP_1"/>
    <property type="match status" value="1"/>
</dbReference>
<reference evidence="18 19" key="1">
    <citation type="submission" date="2021-08" db="EMBL/GenBank/DDBJ databases">
        <title>Draft Genome Sequence of Phanerochaete sordida strain YK-624.</title>
        <authorList>
            <person name="Mori T."/>
            <person name="Dohra H."/>
            <person name="Suzuki T."/>
            <person name="Kawagishi H."/>
            <person name="Hirai H."/>
        </authorList>
    </citation>
    <scope>NUCLEOTIDE SEQUENCE [LARGE SCALE GENOMIC DNA]</scope>
    <source>
        <strain evidence="18 19">YK-624</strain>
    </source>
</reference>
<dbReference type="EMBL" id="BPQB01000018">
    <property type="protein sequence ID" value="GJE90708.1"/>
    <property type="molecule type" value="Genomic_DNA"/>
</dbReference>
<dbReference type="Proteomes" id="UP000703269">
    <property type="component" value="Unassembled WGS sequence"/>
</dbReference>
<evidence type="ECO:0000256" key="5">
    <source>
        <dbReference type="ARBA" id="ARBA00022670"/>
    </source>
</evidence>
<feature type="compositionally biased region" description="Basic and acidic residues" evidence="14">
    <location>
        <begin position="1084"/>
        <end position="1093"/>
    </location>
</feature>
<keyword evidence="7" id="KW-0677">Repeat</keyword>
<dbReference type="PROSITE" id="PS50053">
    <property type="entry name" value="UBIQUITIN_2"/>
    <property type="match status" value="1"/>
</dbReference>
<evidence type="ECO:0000259" key="16">
    <source>
        <dbReference type="PROSITE" id="PS50235"/>
    </source>
</evidence>
<dbReference type="Pfam" id="PF00240">
    <property type="entry name" value="ubiquitin"/>
    <property type="match status" value="1"/>
</dbReference>
<dbReference type="CDD" id="cd01795">
    <property type="entry name" value="Ubl_USP48"/>
    <property type="match status" value="1"/>
</dbReference>
<keyword evidence="8" id="KW-0863">Zinc-finger</keyword>
<dbReference type="GO" id="GO:0004843">
    <property type="term" value="F:cysteine-type deubiquitinase activity"/>
    <property type="evidence" value="ECO:0007669"/>
    <property type="project" value="UniProtKB-EC"/>
</dbReference>
<evidence type="ECO:0000256" key="7">
    <source>
        <dbReference type="ARBA" id="ARBA00022737"/>
    </source>
</evidence>
<dbReference type="Pfam" id="PF00443">
    <property type="entry name" value="UCH"/>
    <property type="match status" value="1"/>
</dbReference>
<dbReference type="GO" id="GO:0005829">
    <property type="term" value="C:cytosol"/>
    <property type="evidence" value="ECO:0007669"/>
    <property type="project" value="TreeGrafter"/>
</dbReference>
<feature type="domain" description="DUSP" evidence="17">
    <location>
        <begin position="694"/>
        <end position="925"/>
    </location>
</feature>
<sequence>MPPKRPRRSSPTPHGLSAGEKLKRAKLSGNEYLAWSWVGTEVTHSADITPEHRLATCGFSVKNQHPFCPNKYAPSPSDGPCVKEQLKQPVASGELEDDIIVVSDDEGTRCDSKACKANPNCLNYLGQEKWEDEGKARDAFLKANELGEDPTLDSRALETPIGLRNLGATCYANAFLQVWYQDIPFRSGVYQCEPSPDKEDKFAESPIYQLQVTFAAMQLSKQSVYNPTKLVESLKLRTTEQQDAQEFSKLFMAHLDSEFEKQPNPALKSLIADEFQGKQVYATVCSKCHTRSERESEFLELELTLANNARLEDRLASSLAPEELKGDNQYLCSKCESLQDAKRFTELRELPPVLHFSLLRFVYDLNTMERKKSKHAVLFPETLDMDRFIDGSSVAGDKRKHSESGKNLYQLRGVLLHRGPSAYHGHYETQIFDMKNRAWYQFNDEVVTKLGSLKPPQKGTKKNDTKPTAKTKKASNKTTAAPVAMGKQENDVEIIENPVPKENSPLQEPTDCISSRDAYMLIYVRAPGHTNVHTNGTSDPLPPPRALRVVEELNDAHDKACEEFTAKEKAAEDRFQQTRRMVMDVYRSWSLSHGEEDSVVCSRQALEAWMSRHLIKPKDRKPDMINEETERCIISSKDVVCVHGRLDPQKAHNMKRFKKSAYDRMVAEDQCTYDPLFSQPDVCPECVEEGFQDRMYQVEHPRMVSLLDEVASVEEDDFAFWISKPWLKDWRSAKPRMHKTLQPDPPPDDPEYAHHVQCEHGGLTPNVMSRKRISPAAYELLRGIFPEWKTLSTELELCAVCEAMVQMSRQDKRGAKIQAEDEKAKLRHMHDHALTGSNALLEEIPCALVPVPFIRAWRQWLFHPANERPDSVDTSQFLCEHGLLVLDPNIPGDLDGVAVLISRDDWAVLETLYSCGPLIAVEYTDGAWKHEPAVCEACRLTRKSAYEKTELTIRILRAEDPAPTPETYAKQLSQPMEARPAVVTYGSKKVGNLRQSKRIRQVKELGRRKKLVISPETTVKDLKIQIQAELEIPTISQRLYYHGNELEDNSMTLGSLGVLSNDTMDLKEESEDIDLLGSGSDAEPSTRRREERGFGGTLLGYSSSSSPSHTPSQHADELPTNGTLSCPACTYDNAPGSFACAMCETALDRSVE</sequence>
<evidence type="ECO:0000256" key="1">
    <source>
        <dbReference type="ARBA" id="ARBA00000707"/>
    </source>
</evidence>
<feature type="compositionally biased region" description="Low complexity" evidence="14">
    <location>
        <begin position="1099"/>
        <end position="1112"/>
    </location>
</feature>
<keyword evidence="10" id="KW-0378">Hydrolase</keyword>
<name>A0A9P3G7G3_9APHY</name>
<dbReference type="CDD" id="cd02668">
    <property type="entry name" value="Peptidase_C19L"/>
    <property type="match status" value="1"/>
</dbReference>
<protein>
    <recommendedName>
        <fullName evidence="4">ubiquitinyl hydrolase 1</fullName>
        <ecNumber evidence="4">3.4.19.12</ecNumber>
    </recommendedName>
</protein>
<dbReference type="InterPro" id="IPR001876">
    <property type="entry name" value="Znf_RanBP2"/>
</dbReference>
<dbReference type="InterPro" id="IPR035927">
    <property type="entry name" value="DUSP-like_sf"/>
</dbReference>
<evidence type="ECO:0000256" key="9">
    <source>
        <dbReference type="ARBA" id="ARBA00022786"/>
    </source>
</evidence>